<dbReference type="GO" id="GO:0005524">
    <property type="term" value="F:ATP binding"/>
    <property type="evidence" value="ECO:0007669"/>
    <property type="project" value="UniProtKB-KW"/>
</dbReference>
<feature type="transmembrane region" description="Helical" evidence="7">
    <location>
        <begin position="60"/>
        <end position="79"/>
    </location>
</feature>
<sequence length="596" mass="67690">MQNPYLALLRTAWQYARQEKKQYILIYVLFVLANIVAALHPLLFGWFVESVQRKGTDVMNIVYLYAIGFMTLKVVEWAFHGPARVLERRLAFNLSRNFLDELYHQTLHLPVSWHKDHHSGSTINRIRKAYDALKSFFQNGFMYLHALSKFLFSFGAMLYFSPAFGLIGVALGALTVYVILRFDRPFIKALDETNEREHVASSTLFDSLSNIVTVITLRLEKRIEESFNGKIAAIFPPFMRQVKINEWKWFVASMLVALIYVVIASGYVYQHYIPGQVFYIGGLVTLLGYVNQFTSVFNDVAYQYTQIVQYNTDVQTARGIGEAYAEHERLDPQASLPQQWQTITLSNLNFSHSSFGATKRDVPALRDVSIQLSRGKRVAFIGESGSGKSTLLTLLRGLYSTEPGLSIQVDGQGYSDMKILANTVTLFPQEPEIFENTIGYNITLGLPFDDAEVMDVCQTAHFAEIVKHLPNGLETSIQEKGLNLSGGQRQRLALARGVLAARTSDIILLDEPTSSVDPKAEFEIYHKMLHQFSDKAVVSTLHRLHLLPMFDYIYILRSGRIVDEGSFVDLRQNSAVFQEMWAHQKEAMQTEERVAA</sequence>
<dbReference type="InterPro" id="IPR011527">
    <property type="entry name" value="ABC1_TM_dom"/>
</dbReference>
<comment type="caution">
    <text evidence="10">The sequence shown here is derived from an EMBL/GenBank/DDBJ whole genome shotgun (WGS) entry which is preliminary data.</text>
</comment>
<evidence type="ECO:0000256" key="4">
    <source>
        <dbReference type="ARBA" id="ARBA00022840"/>
    </source>
</evidence>
<evidence type="ECO:0000256" key="3">
    <source>
        <dbReference type="ARBA" id="ARBA00022741"/>
    </source>
</evidence>
<dbReference type="Gene3D" id="1.20.1560.10">
    <property type="entry name" value="ABC transporter type 1, transmembrane domain"/>
    <property type="match status" value="1"/>
</dbReference>
<evidence type="ECO:0000256" key="5">
    <source>
        <dbReference type="ARBA" id="ARBA00022989"/>
    </source>
</evidence>
<dbReference type="RefSeq" id="WP_381524791.1">
    <property type="nucleotide sequence ID" value="NZ_JBHULN010000010.1"/>
</dbReference>
<keyword evidence="11" id="KW-1185">Reference proteome</keyword>
<dbReference type="InterPro" id="IPR003593">
    <property type="entry name" value="AAA+_ATPase"/>
</dbReference>
<dbReference type="Proteomes" id="UP001597469">
    <property type="component" value="Unassembled WGS sequence"/>
</dbReference>
<gene>
    <name evidence="10" type="ORF">ACFSUS_17375</name>
</gene>
<feature type="transmembrane region" description="Helical" evidence="7">
    <location>
        <begin position="135"/>
        <end position="152"/>
    </location>
</feature>
<dbReference type="PANTHER" id="PTHR43394">
    <property type="entry name" value="ATP-DEPENDENT PERMEASE MDL1, MITOCHONDRIAL"/>
    <property type="match status" value="1"/>
</dbReference>
<dbReference type="SUPFAM" id="SSF90123">
    <property type="entry name" value="ABC transporter transmembrane region"/>
    <property type="match status" value="1"/>
</dbReference>
<evidence type="ECO:0000259" key="8">
    <source>
        <dbReference type="PROSITE" id="PS50893"/>
    </source>
</evidence>
<dbReference type="SMART" id="SM00382">
    <property type="entry name" value="AAA"/>
    <property type="match status" value="1"/>
</dbReference>
<evidence type="ECO:0000256" key="6">
    <source>
        <dbReference type="ARBA" id="ARBA00023136"/>
    </source>
</evidence>
<dbReference type="PANTHER" id="PTHR43394:SF1">
    <property type="entry name" value="ATP-BINDING CASSETTE SUB-FAMILY B MEMBER 10, MITOCHONDRIAL"/>
    <property type="match status" value="1"/>
</dbReference>
<dbReference type="PROSITE" id="PS50929">
    <property type="entry name" value="ABC_TM1F"/>
    <property type="match status" value="1"/>
</dbReference>
<feature type="domain" description="ABC transporter" evidence="8">
    <location>
        <begin position="343"/>
        <end position="583"/>
    </location>
</feature>
<dbReference type="Pfam" id="PF00664">
    <property type="entry name" value="ABC_membrane"/>
    <property type="match status" value="1"/>
</dbReference>
<evidence type="ECO:0000313" key="11">
    <source>
        <dbReference type="Proteomes" id="UP001597469"/>
    </source>
</evidence>
<dbReference type="InterPro" id="IPR039421">
    <property type="entry name" value="Type_1_exporter"/>
</dbReference>
<keyword evidence="6 7" id="KW-0472">Membrane</keyword>
<feature type="transmembrane region" description="Helical" evidence="7">
    <location>
        <begin position="158"/>
        <end position="180"/>
    </location>
</feature>
<feature type="transmembrane region" description="Helical" evidence="7">
    <location>
        <begin position="24"/>
        <end position="48"/>
    </location>
</feature>
<accession>A0ABW5M7Q9</accession>
<organism evidence="10 11">
    <name type="scientific">Spirosoma soli</name>
    <dbReference type="NCBI Taxonomy" id="1770529"/>
    <lineage>
        <taxon>Bacteria</taxon>
        <taxon>Pseudomonadati</taxon>
        <taxon>Bacteroidota</taxon>
        <taxon>Cytophagia</taxon>
        <taxon>Cytophagales</taxon>
        <taxon>Cytophagaceae</taxon>
        <taxon>Spirosoma</taxon>
    </lineage>
</organism>
<keyword evidence="2 7" id="KW-0812">Transmembrane</keyword>
<comment type="subcellular location">
    <subcellularLocation>
        <location evidence="1">Cell membrane</location>
        <topology evidence="1">Multi-pass membrane protein</topology>
    </subcellularLocation>
</comment>
<keyword evidence="4 10" id="KW-0067">ATP-binding</keyword>
<proteinExistence type="predicted"/>
<dbReference type="InterPro" id="IPR027417">
    <property type="entry name" value="P-loop_NTPase"/>
</dbReference>
<dbReference type="SUPFAM" id="SSF52540">
    <property type="entry name" value="P-loop containing nucleoside triphosphate hydrolases"/>
    <property type="match status" value="1"/>
</dbReference>
<dbReference type="PROSITE" id="PS50893">
    <property type="entry name" value="ABC_TRANSPORTER_2"/>
    <property type="match status" value="1"/>
</dbReference>
<feature type="domain" description="ABC transmembrane type-1" evidence="9">
    <location>
        <begin position="28"/>
        <end position="309"/>
    </location>
</feature>
<keyword evidence="5 7" id="KW-1133">Transmembrane helix</keyword>
<name>A0ABW5M7Q9_9BACT</name>
<feature type="transmembrane region" description="Helical" evidence="7">
    <location>
        <begin position="249"/>
        <end position="269"/>
    </location>
</feature>
<dbReference type="PROSITE" id="PS00211">
    <property type="entry name" value="ABC_TRANSPORTER_1"/>
    <property type="match status" value="1"/>
</dbReference>
<dbReference type="Pfam" id="PF00005">
    <property type="entry name" value="ABC_tran"/>
    <property type="match status" value="1"/>
</dbReference>
<reference evidence="11" key="1">
    <citation type="journal article" date="2019" name="Int. J. Syst. Evol. Microbiol.">
        <title>The Global Catalogue of Microorganisms (GCM) 10K type strain sequencing project: providing services to taxonomists for standard genome sequencing and annotation.</title>
        <authorList>
            <consortium name="The Broad Institute Genomics Platform"/>
            <consortium name="The Broad Institute Genome Sequencing Center for Infectious Disease"/>
            <person name="Wu L."/>
            <person name="Ma J."/>
        </authorList>
    </citation>
    <scope>NUCLEOTIDE SEQUENCE [LARGE SCALE GENOMIC DNA]</scope>
    <source>
        <strain evidence="11">KCTC 42805</strain>
    </source>
</reference>
<protein>
    <submittedName>
        <fullName evidence="10">ABC transporter ATP-binding protein</fullName>
    </submittedName>
</protein>
<dbReference type="InterPro" id="IPR003439">
    <property type="entry name" value="ABC_transporter-like_ATP-bd"/>
</dbReference>
<keyword evidence="3" id="KW-0547">Nucleotide-binding</keyword>
<dbReference type="Gene3D" id="3.40.50.300">
    <property type="entry name" value="P-loop containing nucleotide triphosphate hydrolases"/>
    <property type="match status" value="1"/>
</dbReference>
<dbReference type="EMBL" id="JBHULN010000010">
    <property type="protein sequence ID" value="MFD2572414.1"/>
    <property type="molecule type" value="Genomic_DNA"/>
</dbReference>
<evidence type="ECO:0000259" key="9">
    <source>
        <dbReference type="PROSITE" id="PS50929"/>
    </source>
</evidence>
<dbReference type="InterPro" id="IPR036640">
    <property type="entry name" value="ABC1_TM_sf"/>
</dbReference>
<evidence type="ECO:0000256" key="7">
    <source>
        <dbReference type="SAM" id="Phobius"/>
    </source>
</evidence>
<dbReference type="InterPro" id="IPR017871">
    <property type="entry name" value="ABC_transporter-like_CS"/>
</dbReference>
<evidence type="ECO:0000256" key="1">
    <source>
        <dbReference type="ARBA" id="ARBA00004651"/>
    </source>
</evidence>
<evidence type="ECO:0000256" key="2">
    <source>
        <dbReference type="ARBA" id="ARBA00022692"/>
    </source>
</evidence>
<evidence type="ECO:0000313" key="10">
    <source>
        <dbReference type="EMBL" id="MFD2572414.1"/>
    </source>
</evidence>